<evidence type="ECO:0000256" key="9">
    <source>
        <dbReference type="HAMAP-Rule" id="MF_02040"/>
    </source>
</evidence>
<comment type="function">
    <text evidence="9">Binds and transfers iron-sulfur (Fe-S) clusters to target apoproteins. Can hydrolyze ATP.</text>
</comment>
<comment type="subunit">
    <text evidence="9">Homodimer.</text>
</comment>
<evidence type="ECO:0000313" key="11">
    <source>
        <dbReference type="EMBL" id="QQB46023.1"/>
    </source>
</evidence>
<keyword evidence="4 9" id="KW-0547">Nucleotide-binding</keyword>
<dbReference type="CDD" id="cd02037">
    <property type="entry name" value="Mrp_NBP35"/>
    <property type="match status" value="1"/>
</dbReference>
<dbReference type="InterPro" id="IPR034904">
    <property type="entry name" value="FSCA_dom_sf"/>
</dbReference>
<dbReference type="AlphaFoldDB" id="A0A7T4JUM3"/>
<dbReference type="PROSITE" id="PS01215">
    <property type="entry name" value="MRP"/>
    <property type="match status" value="1"/>
</dbReference>
<gene>
    <name evidence="11" type="ORF">I6I10_11275</name>
</gene>
<keyword evidence="6 9" id="KW-0067">ATP-binding</keyword>
<evidence type="ECO:0000259" key="10">
    <source>
        <dbReference type="Pfam" id="PF01883"/>
    </source>
</evidence>
<keyword evidence="8 9" id="KW-0411">Iron-sulfur</keyword>
<evidence type="ECO:0000256" key="2">
    <source>
        <dbReference type="ARBA" id="ARBA00008205"/>
    </source>
</evidence>
<dbReference type="InterPro" id="IPR027417">
    <property type="entry name" value="P-loop_NTPase"/>
</dbReference>
<evidence type="ECO:0000256" key="8">
    <source>
        <dbReference type="ARBA" id="ARBA00023014"/>
    </source>
</evidence>
<dbReference type="GO" id="GO:0140663">
    <property type="term" value="F:ATP-dependent FeS chaperone activity"/>
    <property type="evidence" value="ECO:0007669"/>
    <property type="project" value="InterPro"/>
</dbReference>
<dbReference type="RefSeq" id="WP_084035852.1">
    <property type="nucleotide sequence ID" value="NZ_CP066007.1"/>
</dbReference>
<dbReference type="InterPro" id="IPR019591">
    <property type="entry name" value="Mrp/NBP35_ATP-bd"/>
</dbReference>
<dbReference type="InterPro" id="IPR000808">
    <property type="entry name" value="Mrp-like_CS"/>
</dbReference>
<comment type="similarity">
    <text evidence="1">In the N-terminal section; belongs to the MIP18 family.</text>
</comment>
<dbReference type="EMBL" id="CP066007">
    <property type="protein sequence ID" value="QQB46023.1"/>
    <property type="molecule type" value="Genomic_DNA"/>
</dbReference>
<reference evidence="11 12" key="1">
    <citation type="submission" date="2020-12" db="EMBL/GenBank/DDBJ databases">
        <title>FDA dAtabase for Regulatory Grade micrObial Sequences (FDA-ARGOS): Supporting development and validation of Infectious Disease Dx tests.</title>
        <authorList>
            <person name="Sproer C."/>
            <person name="Gronow S."/>
            <person name="Severitt S."/>
            <person name="Schroder I."/>
            <person name="Tallon L."/>
            <person name="Sadzewicz L."/>
            <person name="Zhao X."/>
            <person name="Boylan J."/>
            <person name="Ott S."/>
            <person name="Bowen H."/>
            <person name="Vavikolanu K."/>
            <person name="Mehta A."/>
            <person name="Aluvathingal J."/>
            <person name="Nadendla S."/>
            <person name="Lowell S."/>
            <person name="Myers T."/>
            <person name="Yan Y."/>
            <person name="Sichtig H."/>
        </authorList>
    </citation>
    <scope>NUCLEOTIDE SEQUENCE [LARGE SCALE GENOMIC DNA]</scope>
    <source>
        <strain evidence="11 12">FDAARGOS_1053</strain>
    </source>
</reference>
<dbReference type="GO" id="GO:0046872">
    <property type="term" value="F:metal ion binding"/>
    <property type="evidence" value="ECO:0007669"/>
    <property type="project" value="UniProtKB-KW"/>
</dbReference>
<dbReference type="GO" id="GO:0005524">
    <property type="term" value="F:ATP binding"/>
    <property type="evidence" value="ECO:0007669"/>
    <property type="project" value="UniProtKB-UniRule"/>
</dbReference>
<name>A0A7T4JUM3_9CORY</name>
<dbReference type="SUPFAM" id="SSF117916">
    <property type="entry name" value="Fe-S cluster assembly (FSCA) domain-like"/>
    <property type="match status" value="1"/>
</dbReference>
<evidence type="ECO:0000256" key="7">
    <source>
        <dbReference type="ARBA" id="ARBA00023004"/>
    </source>
</evidence>
<dbReference type="OrthoDB" id="9809679at2"/>
<evidence type="ECO:0000256" key="4">
    <source>
        <dbReference type="ARBA" id="ARBA00022741"/>
    </source>
</evidence>
<dbReference type="HAMAP" id="MF_02040">
    <property type="entry name" value="Mrp_NBP35"/>
    <property type="match status" value="1"/>
</dbReference>
<dbReference type="Gene3D" id="3.40.50.300">
    <property type="entry name" value="P-loop containing nucleotide triphosphate hydrolases"/>
    <property type="match status" value="1"/>
</dbReference>
<proteinExistence type="inferred from homology"/>
<keyword evidence="7 9" id="KW-0408">Iron</keyword>
<dbReference type="Pfam" id="PF01883">
    <property type="entry name" value="FeS_assembly_P"/>
    <property type="match status" value="1"/>
</dbReference>
<organism evidence="11 12">
    <name type="scientific">Corynebacterium glucuronolyticum</name>
    <dbReference type="NCBI Taxonomy" id="39791"/>
    <lineage>
        <taxon>Bacteria</taxon>
        <taxon>Bacillati</taxon>
        <taxon>Actinomycetota</taxon>
        <taxon>Actinomycetes</taxon>
        <taxon>Mycobacteriales</taxon>
        <taxon>Corynebacteriaceae</taxon>
        <taxon>Corynebacterium</taxon>
    </lineage>
</organism>
<evidence type="ECO:0000256" key="1">
    <source>
        <dbReference type="ARBA" id="ARBA00007352"/>
    </source>
</evidence>
<dbReference type="GO" id="GO:0016887">
    <property type="term" value="F:ATP hydrolysis activity"/>
    <property type="evidence" value="ECO:0007669"/>
    <property type="project" value="UniProtKB-UniRule"/>
</dbReference>
<keyword evidence="5 9" id="KW-0378">Hydrolase</keyword>
<dbReference type="SUPFAM" id="SSF52540">
    <property type="entry name" value="P-loop containing nucleoside triphosphate hydrolases"/>
    <property type="match status" value="1"/>
</dbReference>
<protein>
    <recommendedName>
        <fullName evidence="9">Iron-sulfur cluster carrier protein</fullName>
    </recommendedName>
</protein>
<comment type="similarity">
    <text evidence="9">Belongs to the Mrp/NBP35 ATP-binding proteins family.</text>
</comment>
<dbReference type="PANTHER" id="PTHR42961">
    <property type="entry name" value="IRON-SULFUR PROTEIN NUBPL"/>
    <property type="match status" value="1"/>
</dbReference>
<dbReference type="GO" id="GO:0051539">
    <property type="term" value="F:4 iron, 4 sulfur cluster binding"/>
    <property type="evidence" value="ECO:0007669"/>
    <property type="project" value="TreeGrafter"/>
</dbReference>
<dbReference type="GO" id="GO:0016226">
    <property type="term" value="P:iron-sulfur cluster assembly"/>
    <property type="evidence" value="ECO:0007669"/>
    <property type="project" value="InterPro"/>
</dbReference>
<keyword evidence="3 9" id="KW-0479">Metal-binding</keyword>
<dbReference type="GeneID" id="92759725"/>
<dbReference type="FunFam" id="3.40.50.300:FF:000304">
    <property type="entry name" value="Iron-sulfur cluster carrier protein"/>
    <property type="match status" value="1"/>
</dbReference>
<dbReference type="Pfam" id="PF10609">
    <property type="entry name" value="ParA"/>
    <property type="match status" value="1"/>
</dbReference>
<evidence type="ECO:0000313" key="12">
    <source>
        <dbReference type="Proteomes" id="UP000596145"/>
    </source>
</evidence>
<accession>A0A7T4JUM3</accession>
<dbReference type="InterPro" id="IPR044304">
    <property type="entry name" value="NUBPL-like"/>
</dbReference>
<evidence type="ECO:0000256" key="3">
    <source>
        <dbReference type="ARBA" id="ARBA00022723"/>
    </source>
</evidence>
<dbReference type="Gene3D" id="3.30.300.130">
    <property type="entry name" value="Fe-S cluster assembly (FSCA)"/>
    <property type="match status" value="1"/>
</dbReference>
<evidence type="ECO:0000256" key="5">
    <source>
        <dbReference type="ARBA" id="ARBA00022801"/>
    </source>
</evidence>
<feature type="binding site" evidence="9">
    <location>
        <begin position="118"/>
        <end position="125"/>
    </location>
    <ligand>
        <name>ATP</name>
        <dbReference type="ChEBI" id="CHEBI:30616"/>
    </ligand>
</feature>
<dbReference type="PANTHER" id="PTHR42961:SF2">
    <property type="entry name" value="IRON-SULFUR PROTEIN NUBPL"/>
    <property type="match status" value="1"/>
</dbReference>
<dbReference type="InterPro" id="IPR033756">
    <property type="entry name" value="YlxH/NBP35"/>
</dbReference>
<dbReference type="InterPro" id="IPR002744">
    <property type="entry name" value="MIP18-like"/>
</dbReference>
<comment type="similarity">
    <text evidence="2">In the C-terminal section; belongs to the Mrp/NBP35 ATP-binding proteins family.</text>
</comment>
<feature type="domain" description="MIP18 family-like" evidence="10">
    <location>
        <begin position="7"/>
        <end position="75"/>
    </location>
</feature>
<evidence type="ECO:0000256" key="6">
    <source>
        <dbReference type="ARBA" id="ARBA00022840"/>
    </source>
</evidence>
<dbReference type="Proteomes" id="UP000596145">
    <property type="component" value="Chromosome"/>
</dbReference>
<sequence length="374" mass="39231">MAAITENDVLQALSHVVDPELDRSLTELDMVKSVRIDGADVHATILLTIAGCPLKGTLVSNSVEAIEKIPGVENAFVDTEPMTDDQRRELRIKLRGHEPVIPFSQPDSTTRVLAVASGKGGVGKSSVTVNVATALAKRGLNVGVLDADIYGHSIPQMMGDTNGPHQVDDMIMPPICHGVKIISIGHFVKGNSPVIWRGPMLHRAIQQFLTDVFWGDLDVLLLDLPPGTGDVAISVAQLIPGAELLIVTTPQAAAAEVAERAGSISQQTKQKIAGVIENMSAMIMPDGTTIEIFGSGGGQTVADRLTQITGARIPLLGSIPLDPTLRTGGDAGVPVAISQPDSPAGKALNSIAEKLVKRKDSLLGKTLGLGIAHK</sequence>